<name>A0A7X6GW88_9RHOB</name>
<evidence type="ECO:0000313" key="6">
    <source>
        <dbReference type="Proteomes" id="UP000526408"/>
    </source>
</evidence>
<organism evidence="5 6">
    <name type="scientific">Roseicyclus persicicus</name>
    <dbReference type="NCBI Taxonomy" id="2650661"/>
    <lineage>
        <taxon>Bacteria</taxon>
        <taxon>Pseudomonadati</taxon>
        <taxon>Pseudomonadota</taxon>
        <taxon>Alphaproteobacteria</taxon>
        <taxon>Rhodobacterales</taxon>
        <taxon>Roseobacteraceae</taxon>
        <taxon>Roseicyclus</taxon>
    </lineage>
</organism>
<feature type="transmembrane region" description="Helical" evidence="4">
    <location>
        <begin position="56"/>
        <end position="77"/>
    </location>
</feature>
<dbReference type="SUPFAM" id="SSF103473">
    <property type="entry name" value="MFS general substrate transporter"/>
    <property type="match status" value="1"/>
</dbReference>
<gene>
    <name evidence="5" type="ORF">HCU73_02850</name>
</gene>
<feature type="transmembrane region" description="Helical" evidence="4">
    <location>
        <begin position="276"/>
        <end position="297"/>
    </location>
</feature>
<reference evidence="5 6" key="1">
    <citation type="submission" date="2020-04" db="EMBL/GenBank/DDBJ databases">
        <authorList>
            <person name="Yoon J."/>
        </authorList>
    </citation>
    <scope>NUCLEOTIDE SEQUENCE [LARGE SCALE GENOMIC DNA]</scope>
    <source>
        <strain evidence="5 6">KMU-115</strain>
    </source>
</reference>
<dbReference type="Gene3D" id="1.20.1250.20">
    <property type="entry name" value="MFS general substrate transporter like domains"/>
    <property type="match status" value="1"/>
</dbReference>
<dbReference type="EMBL" id="JAAZQQ010000001">
    <property type="protein sequence ID" value="NKX43516.1"/>
    <property type="molecule type" value="Genomic_DNA"/>
</dbReference>
<feature type="transmembrane region" description="Helical" evidence="4">
    <location>
        <begin position="404"/>
        <end position="421"/>
    </location>
</feature>
<protein>
    <submittedName>
        <fullName evidence="5">MFS transporter</fullName>
    </submittedName>
</protein>
<evidence type="ECO:0000256" key="3">
    <source>
        <dbReference type="ARBA" id="ARBA00023136"/>
    </source>
</evidence>
<feature type="transmembrane region" description="Helical" evidence="4">
    <location>
        <begin position="309"/>
        <end position="330"/>
    </location>
</feature>
<evidence type="ECO:0000256" key="2">
    <source>
        <dbReference type="ARBA" id="ARBA00022989"/>
    </source>
</evidence>
<feature type="transmembrane region" description="Helical" evidence="4">
    <location>
        <begin position="373"/>
        <end position="398"/>
    </location>
</feature>
<accession>A0A7X6GW88</accession>
<feature type="transmembrane region" description="Helical" evidence="4">
    <location>
        <begin position="128"/>
        <end position="147"/>
    </location>
</feature>
<keyword evidence="6" id="KW-1185">Reference proteome</keyword>
<dbReference type="InterPro" id="IPR052528">
    <property type="entry name" value="Sugar_transport-like"/>
</dbReference>
<dbReference type="RefSeq" id="WP_168621879.1">
    <property type="nucleotide sequence ID" value="NZ_JAAZQQ010000001.1"/>
</dbReference>
<dbReference type="AlphaFoldDB" id="A0A7X6GW88"/>
<feature type="transmembrane region" description="Helical" evidence="4">
    <location>
        <begin position="336"/>
        <end position="353"/>
    </location>
</feature>
<keyword evidence="2 4" id="KW-1133">Transmembrane helix</keyword>
<dbReference type="PANTHER" id="PTHR23526">
    <property type="entry name" value="INTEGRAL MEMBRANE TRANSPORT PROTEIN-RELATED"/>
    <property type="match status" value="1"/>
</dbReference>
<evidence type="ECO:0000256" key="4">
    <source>
        <dbReference type="SAM" id="Phobius"/>
    </source>
</evidence>
<dbReference type="Proteomes" id="UP000526408">
    <property type="component" value="Unassembled WGS sequence"/>
</dbReference>
<evidence type="ECO:0000313" key="5">
    <source>
        <dbReference type="EMBL" id="NKX43516.1"/>
    </source>
</evidence>
<feature type="transmembrane region" description="Helical" evidence="4">
    <location>
        <begin position="101"/>
        <end position="122"/>
    </location>
</feature>
<dbReference type="InterPro" id="IPR011701">
    <property type="entry name" value="MFS"/>
</dbReference>
<feature type="transmembrane region" description="Helical" evidence="4">
    <location>
        <begin position="194"/>
        <end position="218"/>
    </location>
</feature>
<keyword evidence="3 4" id="KW-0472">Membrane</keyword>
<feature type="transmembrane region" description="Helical" evidence="4">
    <location>
        <begin position="167"/>
        <end position="188"/>
    </location>
</feature>
<feature type="transmembrane region" description="Helical" evidence="4">
    <location>
        <begin position="249"/>
        <end position="270"/>
    </location>
</feature>
<proteinExistence type="predicted"/>
<dbReference type="InterPro" id="IPR036259">
    <property type="entry name" value="MFS_trans_sf"/>
</dbReference>
<keyword evidence="1 4" id="KW-0812">Transmembrane</keyword>
<dbReference type="GO" id="GO:0022857">
    <property type="term" value="F:transmembrane transporter activity"/>
    <property type="evidence" value="ECO:0007669"/>
    <property type="project" value="InterPro"/>
</dbReference>
<sequence>MPDSFEETAFEALFDTETAGDLPDAQAAAEPRNALRAAASLTLTKLADGLIDPKLVLSWLLTALGAPALFVGLLVPIREAGALLPQLAIADRVHAMARRKWVWVAGSAGQGVAAAGIALAALALSGAAAGLAVCLCLAALAVSRSLCSVSFKDVLGKTVATSRRGTVTGLAGSVASAGVVGFAVLLMTGWSDRYVLVVAALVLAAGLWLAGAALFAGLAETASEPGAPGGSPLRHLALLRDDPQLARFVAVRGLLTGTALAPPFLVLMASGVAGAAFGQLGALLLASAAAATLSSYVWGRLSDRSSRTVLIAAGGVGALALAAAAGLSAAGLFDRALAVAACLFPLMIAYHGVRSGRSTYLVDMAPPEARAAYAAVSNTVIGGILLASGGFGVLASLAGPALPVWLFAGMCALASLVALGLDEVEGA</sequence>
<comment type="caution">
    <text evidence="5">The sequence shown here is derived from an EMBL/GenBank/DDBJ whole genome shotgun (WGS) entry which is preliminary data.</text>
</comment>
<dbReference type="Pfam" id="PF07690">
    <property type="entry name" value="MFS_1"/>
    <property type="match status" value="1"/>
</dbReference>
<evidence type="ECO:0000256" key="1">
    <source>
        <dbReference type="ARBA" id="ARBA00022692"/>
    </source>
</evidence>
<dbReference type="PANTHER" id="PTHR23526:SF4">
    <property type="entry name" value="INTEGRAL MEMBRANE TRANSPORT PROTEIN"/>
    <property type="match status" value="1"/>
</dbReference>